<dbReference type="Gene3D" id="3.90.245.10">
    <property type="entry name" value="Ribonucleoside hydrolase-like"/>
    <property type="match status" value="1"/>
</dbReference>
<dbReference type="GO" id="GO:0005829">
    <property type="term" value="C:cytosol"/>
    <property type="evidence" value="ECO:0007669"/>
    <property type="project" value="TreeGrafter"/>
</dbReference>
<proteinExistence type="predicted"/>
<feature type="domain" description="Inosine/uridine-preferring nucleoside hydrolase" evidence="3">
    <location>
        <begin position="10"/>
        <end position="238"/>
    </location>
</feature>
<gene>
    <name evidence="4" type="ORF">BWR60_07005</name>
</gene>
<dbReference type="OrthoDB" id="2530052at2"/>
<dbReference type="RefSeq" id="WP_088150295.1">
    <property type="nucleotide sequence ID" value="NZ_NHON01000009.1"/>
</dbReference>
<dbReference type="EMBL" id="NHON01000009">
    <property type="protein sequence ID" value="OWJ67948.1"/>
    <property type="molecule type" value="Genomic_DNA"/>
</dbReference>
<dbReference type="STRING" id="1122125.GCA_000423185_02395"/>
<evidence type="ECO:0000313" key="4">
    <source>
        <dbReference type="EMBL" id="OWJ67948.1"/>
    </source>
</evidence>
<keyword evidence="5" id="KW-1185">Reference proteome</keyword>
<dbReference type="Proteomes" id="UP000196655">
    <property type="component" value="Unassembled WGS sequence"/>
</dbReference>
<dbReference type="SUPFAM" id="SSF53590">
    <property type="entry name" value="Nucleoside hydrolase"/>
    <property type="match status" value="1"/>
</dbReference>
<accession>A0A211ZRP0</accession>
<comment type="caution">
    <text evidence="4">The sequence shown here is derived from an EMBL/GenBank/DDBJ whole genome shotgun (WGS) entry which is preliminary data.</text>
</comment>
<keyword evidence="2" id="KW-0326">Glycosidase</keyword>
<dbReference type="InterPro" id="IPR001910">
    <property type="entry name" value="Inosine/uridine_hydrolase_dom"/>
</dbReference>
<dbReference type="AlphaFoldDB" id="A0A211ZRP0"/>
<evidence type="ECO:0000256" key="1">
    <source>
        <dbReference type="ARBA" id="ARBA00022801"/>
    </source>
</evidence>
<evidence type="ECO:0000259" key="3">
    <source>
        <dbReference type="Pfam" id="PF01156"/>
    </source>
</evidence>
<dbReference type="PANTHER" id="PTHR12304">
    <property type="entry name" value="INOSINE-URIDINE PREFERRING NUCLEOSIDE HYDROLASE"/>
    <property type="match status" value="1"/>
</dbReference>
<evidence type="ECO:0000256" key="2">
    <source>
        <dbReference type="ARBA" id="ARBA00023295"/>
    </source>
</evidence>
<dbReference type="InterPro" id="IPR023186">
    <property type="entry name" value="IUNH"/>
</dbReference>
<dbReference type="InterPro" id="IPR036452">
    <property type="entry name" value="Ribo_hydro-like"/>
</dbReference>
<protein>
    <submittedName>
        <fullName evidence="4">Nucleoside hydrolase</fullName>
    </submittedName>
</protein>
<dbReference type="Pfam" id="PF01156">
    <property type="entry name" value="IU_nuc_hydro"/>
    <property type="match status" value="1"/>
</dbReference>
<keyword evidence="1 4" id="KW-0378">Hydrolase</keyword>
<dbReference type="PANTHER" id="PTHR12304:SF4">
    <property type="entry name" value="URIDINE NUCLEOSIDASE"/>
    <property type="match status" value="1"/>
</dbReference>
<evidence type="ECO:0000313" key="5">
    <source>
        <dbReference type="Proteomes" id="UP000196655"/>
    </source>
</evidence>
<sequence>MLPPEKKARLILNTDAKNEADDQYTIVHALLTPSLDLHGISPAHFGAVKSKTSLKDSHDEVVKLLQLMDLSGRVRVADGAEGPLPDERTPVPSAGAHLIVEEAMKDDPRPLYVAFLGPLTDMASALLMEPRLNERNVVVVWIGGGPWPTGGREYNLSNDIAAANVVMRSKVQLWQIPMTVYRMMAVGYAELYERVYDKGPIGKYLVDQLVEWNLRAHPGPIEHRSLGDTPALSVILNPNGGVSEWVPAPEFSPQMHYIHTGQHRPIKLYHSIDTRWILEDFFAKLARFTRGEQEFATFG</sequence>
<name>A0A211ZRP0_9PROT</name>
<organism evidence="4 5">
    <name type="scientific">Inquilinus limosus</name>
    <dbReference type="NCBI Taxonomy" id="171674"/>
    <lineage>
        <taxon>Bacteria</taxon>
        <taxon>Pseudomonadati</taxon>
        <taxon>Pseudomonadota</taxon>
        <taxon>Alphaproteobacteria</taxon>
        <taxon>Rhodospirillales</taxon>
        <taxon>Rhodospirillaceae</taxon>
        <taxon>Inquilinus</taxon>
    </lineage>
</organism>
<dbReference type="GO" id="GO:0008477">
    <property type="term" value="F:purine nucleosidase activity"/>
    <property type="evidence" value="ECO:0007669"/>
    <property type="project" value="TreeGrafter"/>
</dbReference>
<reference evidence="5" key="1">
    <citation type="submission" date="2017-05" db="EMBL/GenBank/DDBJ databases">
        <authorList>
            <person name="Macchi M."/>
            <person name="Festa S."/>
            <person name="Coppotelli B.M."/>
            <person name="Morelli I.S."/>
        </authorList>
    </citation>
    <scope>NUCLEOTIDE SEQUENCE [LARGE SCALE GENOMIC DNA]</scope>
    <source>
        <strain evidence="5">I</strain>
    </source>
</reference>
<dbReference type="GO" id="GO:0006152">
    <property type="term" value="P:purine nucleoside catabolic process"/>
    <property type="evidence" value="ECO:0007669"/>
    <property type="project" value="TreeGrafter"/>
</dbReference>